<organism evidence="1 2">
    <name type="scientific">Mycobacterium alsense</name>
    <dbReference type="NCBI Taxonomy" id="324058"/>
    <lineage>
        <taxon>Bacteria</taxon>
        <taxon>Bacillati</taxon>
        <taxon>Actinomycetota</taxon>
        <taxon>Actinomycetes</taxon>
        <taxon>Mycobacteriales</taxon>
        <taxon>Mycobacteriaceae</taxon>
        <taxon>Mycobacterium</taxon>
    </lineage>
</organism>
<evidence type="ECO:0000313" key="2">
    <source>
        <dbReference type="Proteomes" id="UP000092086"/>
    </source>
</evidence>
<proteinExistence type="predicted"/>
<comment type="caution">
    <text evidence="1">The sequence shown here is derived from an EMBL/GenBank/DDBJ whole genome shotgun (WGS) entry which is preliminary data.</text>
</comment>
<sequence length="121" mass="12926">MAEVSGLLSHFRFRLALDYRQCVMRAIVVAVASAIVSGLLSVPAVAHADPCINGTVRGGGPGGDSFLCQDRGWLHVLPTSDGPTQPLPPTCVRFPDKYMCPVDAPAPGLEWTTPGRWYPGH</sequence>
<dbReference type="Proteomes" id="UP000092086">
    <property type="component" value="Unassembled WGS sequence"/>
</dbReference>
<accession>A0ABD6P4V2</accession>
<evidence type="ECO:0000313" key="1">
    <source>
        <dbReference type="EMBL" id="OBG40080.1"/>
    </source>
</evidence>
<evidence type="ECO:0008006" key="3">
    <source>
        <dbReference type="Google" id="ProtNLM"/>
    </source>
</evidence>
<dbReference type="EMBL" id="LZIT01000114">
    <property type="protein sequence ID" value="OBG40080.1"/>
    <property type="molecule type" value="Genomic_DNA"/>
</dbReference>
<gene>
    <name evidence="1" type="ORF">A5672_14110</name>
</gene>
<reference evidence="1 2" key="1">
    <citation type="submission" date="2016-06" db="EMBL/GenBank/DDBJ databases">
        <authorList>
            <person name="Sutton G."/>
            <person name="Brinkac L."/>
            <person name="Sanka R."/>
            <person name="Adams M."/>
            <person name="Lau E."/>
            <person name="Sam S."/>
            <person name="Sreng N."/>
            <person name="Him V."/>
            <person name="Kerleguer A."/>
            <person name="Cheng S."/>
        </authorList>
    </citation>
    <scope>NUCLEOTIDE SEQUENCE [LARGE SCALE GENOMIC DNA]</scope>
    <source>
        <strain evidence="1 2">E2978</strain>
    </source>
</reference>
<dbReference type="AlphaFoldDB" id="A0ABD6P4V2"/>
<name>A0ABD6P4V2_9MYCO</name>
<protein>
    <recommendedName>
        <fullName evidence="3">DUF3761 domain-containing protein</fullName>
    </recommendedName>
</protein>